<name>A0ABW6CR87_9CAUL</name>
<proteinExistence type="predicted"/>
<keyword evidence="2" id="KW-1185">Reference proteome</keyword>
<organism evidence="1 2">
    <name type="scientific">Phenylobacterium ferrooxidans</name>
    <dbReference type="NCBI Taxonomy" id="2982689"/>
    <lineage>
        <taxon>Bacteria</taxon>
        <taxon>Pseudomonadati</taxon>
        <taxon>Pseudomonadota</taxon>
        <taxon>Alphaproteobacteria</taxon>
        <taxon>Caulobacterales</taxon>
        <taxon>Caulobacteraceae</taxon>
        <taxon>Phenylobacterium</taxon>
    </lineage>
</organism>
<protein>
    <submittedName>
        <fullName evidence="1">DUF2190 family protein</fullName>
    </submittedName>
</protein>
<dbReference type="RefSeq" id="WP_377368165.1">
    <property type="nucleotide sequence ID" value="NZ_JAOTJD010000006.1"/>
</dbReference>
<sequence length="124" mass="12539">MIPGLTKTFTAEAAVTRRRLVKFGATDSSVLMGAAATDLLMGVSDMSADVPIGHRCEVRLTGIAEVEFGGAVTRGQPITSDSVGRAVTAAPGAGVNSRIIGFAMVSAVSGDIGDVFLDLGSIQG</sequence>
<evidence type="ECO:0000313" key="1">
    <source>
        <dbReference type="EMBL" id="MFD3263338.1"/>
    </source>
</evidence>
<dbReference type="Proteomes" id="UP001598130">
    <property type="component" value="Unassembled WGS sequence"/>
</dbReference>
<reference evidence="1 2" key="1">
    <citation type="submission" date="2022-09" db="EMBL/GenBank/DDBJ databases">
        <title>New species of Phenylobacterium.</title>
        <authorList>
            <person name="Mieszkin S."/>
        </authorList>
    </citation>
    <scope>NUCLEOTIDE SEQUENCE [LARGE SCALE GENOMIC DNA]</scope>
    <source>
        <strain evidence="1 2">HK31-G</strain>
    </source>
</reference>
<gene>
    <name evidence="1" type="ORF">OCL97_05065</name>
</gene>
<dbReference type="Pfam" id="PF09956">
    <property type="entry name" value="Phage_cement_2"/>
    <property type="match status" value="1"/>
</dbReference>
<dbReference type="InterPro" id="IPR011231">
    <property type="entry name" value="Phage_VT1-Sakai_H0018"/>
</dbReference>
<comment type="caution">
    <text evidence="1">The sequence shown here is derived from an EMBL/GenBank/DDBJ whole genome shotgun (WGS) entry which is preliminary data.</text>
</comment>
<evidence type="ECO:0000313" key="2">
    <source>
        <dbReference type="Proteomes" id="UP001598130"/>
    </source>
</evidence>
<dbReference type="EMBL" id="JAOTJD010000006">
    <property type="protein sequence ID" value="MFD3263338.1"/>
    <property type="molecule type" value="Genomic_DNA"/>
</dbReference>
<accession>A0ABW6CR87</accession>